<dbReference type="Proteomes" id="UP000594260">
    <property type="component" value="Unplaced"/>
</dbReference>
<reference evidence="9" key="1">
    <citation type="submission" date="2021-01" db="UniProtKB">
        <authorList>
            <consortium name="EnsemblMetazoa"/>
        </authorList>
    </citation>
    <scope>IDENTIFICATION</scope>
</reference>
<dbReference type="Pfam" id="PF22600">
    <property type="entry name" value="MTPAP-like_central"/>
    <property type="match status" value="2"/>
</dbReference>
<comment type="cofactor">
    <cofactor evidence="1">
        <name>Mn(2+)</name>
        <dbReference type="ChEBI" id="CHEBI:29035"/>
    </cofactor>
</comment>
<dbReference type="SUPFAM" id="SSF81301">
    <property type="entry name" value="Nucleotidyltransferase"/>
    <property type="match status" value="2"/>
</dbReference>
<keyword evidence="4" id="KW-0479">Metal-binding</keyword>
<keyword evidence="6" id="KW-0863">Zinc-finger</keyword>
<dbReference type="InterPro" id="IPR013087">
    <property type="entry name" value="Znf_C2H2_type"/>
</dbReference>
<comment type="cofactor">
    <cofactor evidence="2">
        <name>Mg(2+)</name>
        <dbReference type="ChEBI" id="CHEBI:18420"/>
    </cofactor>
</comment>
<dbReference type="InterPro" id="IPR002058">
    <property type="entry name" value="PAP_assoc"/>
</dbReference>
<evidence type="ECO:0000313" key="9">
    <source>
        <dbReference type="EnsemblMetazoa" id="XP_022650337"/>
    </source>
</evidence>
<feature type="compositionally biased region" description="Low complexity" evidence="7">
    <location>
        <begin position="1499"/>
        <end position="1512"/>
    </location>
</feature>
<feature type="compositionally biased region" description="Low complexity" evidence="7">
    <location>
        <begin position="1427"/>
        <end position="1444"/>
    </location>
</feature>
<dbReference type="Gene3D" id="4.10.60.10">
    <property type="entry name" value="Zinc finger, CCHC-type"/>
    <property type="match status" value="1"/>
</dbReference>
<proteinExistence type="predicted"/>
<keyword evidence="10" id="KW-1185">Reference proteome</keyword>
<dbReference type="GO" id="GO:0031123">
    <property type="term" value="P:RNA 3'-end processing"/>
    <property type="evidence" value="ECO:0007669"/>
    <property type="project" value="TreeGrafter"/>
</dbReference>
<evidence type="ECO:0000256" key="6">
    <source>
        <dbReference type="PROSITE-ProRule" id="PRU00047"/>
    </source>
</evidence>
<dbReference type="InterPro" id="IPR054708">
    <property type="entry name" value="MTPAP-like_central"/>
</dbReference>
<evidence type="ECO:0000313" key="10">
    <source>
        <dbReference type="Proteomes" id="UP000594260"/>
    </source>
</evidence>
<evidence type="ECO:0000256" key="1">
    <source>
        <dbReference type="ARBA" id="ARBA00001936"/>
    </source>
</evidence>
<dbReference type="KEGG" id="vde:111245804"/>
<evidence type="ECO:0000256" key="3">
    <source>
        <dbReference type="ARBA" id="ARBA00022679"/>
    </source>
</evidence>
<dbReference type="GeneID" id="111245804"/>
<evidence type="ECO:0000256" key="2">
    <source>
        <dbReference type="ARBA" id="ARBA00001946"/>
    </source>
</evidence>
<dbReference type="CDD" id="cd05402">
    <property type="entry name" value="NT_PAP_TUTase"/>
    <property type="match status" value="2"/>
</dbReference>
<dbReference type="Gene3D" id="3.30.460.10">
    <property type="entry name" value="Beta Polymerase, domain 2"/>
    <property type="match status" value="2"/>
</dbReference>
<keyword evidence="3" id="KW-0808">Transferase</keyword>
<feature type="compositionally biased region" description="Low complexity" evidence="7">
    <location>
        <begin position="670"/>
        <end position="681"/>
    </location>
</feature>
<feature type="compositionally biased region" description="Polar residues" evidence="7">
    <location>
        <begin position="1487"/>
        <end position="1498"/>
    </location>
</feature>
<dbReference type="PROSITE" id="PS50158">
    <property type="entry name" value="ZF_CCHC"/>
    <property type="match status" value="2"/>
</dbReference>
<evidence type="ECO:0000259" key="8">
    <source>
        <dbReference type="PROSITE" id="PS50158"/>
    </source>
</evidence>
<feature type="region of interest" description="Disordered" evidence="7">
    <location>
        <begin position="1461"/>
        <end position="1521"/>
    </location>
</feature>
<dbReference type="InParanoid" id="A0A7M7M5B9"/>
<feature type="region of interest" description="Disordered" evidence="7">
    <location>
        <begin position="1214"/>
        <end position="1246"/>
    </location>
</feature>
<dbReference type="SUPFAM" id="SSF57756">
    <property type="entry name" value="Retrovirus zinc finger-like domains"/>
    <property type="match status" value="1"/>
</dbReference>
<dbReference type="InterPro" id="IPR043519">
    <property type="entry name" value="NT_sf"/>
</dbReference>
<evidence type="ECO:0000256" key="7">
    <source>
        <dbReference type="SAM" id="MobiDB-lite"/>
    </source>
</evidence>
<organism evidence="9 10">
    <name type="scientific">Varroa destructor</name>
    <name type="common">Honeybee mite</name>
    <dbReference type="NCBI Taxonomy" id="109461"/>
    <lineage>
        <taxon>Eukaryota</taxon>
        <taxon>Metazoa</taxon>
        <taxon>Ecdysozoa</taxon>
        <taxon>Arthropoda</taxon>
        <taxon>Chelicerata</taxon>
        <taxon>Arachnida</taxon>
        <taxon>Acari</taxon>
        <taxon>Parasitiformes</taxon>
        <taxon>Mesostigmata</taxon>
        <taxon>Gamasina</taxon>
        <taxon>Dermanyssoidea</taxon>
        <taxon>Varroidae</taxon>
        <taxon>Varroa</taxon>
    </lineage>
</organism>
<dbReference type="PANTHER" id="PTHR12271:SF66">
    <property type="entry name" value="TERMINAL URIDYLYLTRANSFERASE TAILOR"/>
    <property type="match status" value="1"/>
</dbReference>
<dbReference type="GO" id="GO:0050265">
    <property type="term" value="F:RNA uridylyltransferase activity"/>
    <property type="evidence" value="ECO:0007669"/>
    <property type="project" value="TreeGrafter"/>
</dbReference>
<dbReference type="Pfam" id="PF00098">
    <property type="entry name" value="zf-CCHC"/>
    <property type="match status" value="1"/>
</dbReference>
<feature type="region of interest" description="Disordered" evidence="7">
    <location>
        <begin position="454"/>
        <end position="517"/>
    </location>
</feature>
<dbReference type="EnsemblMetazoa" id="XM_022794602">
    <property type="protein sequence ID" value="XP_022650337"/>
    <property type="gene ID" value="LOC111245804"/>
</dbReference>
<dbReference type="PANTHER" id="PTHR12271">
    <property type="entry name" value="POLY A POLYMERASE CID PAP -RELATED"/>
    <property type="match status" value="1"/>
</dbReference>
<feature type="compositionally biased region" description="Polar residues" evidence="7">
    <location>
        <begin position="1461"/>
        <end position="1478"/>
    </location>
</feature>
<dbReference type="Pfam" id="PF03828">
    <property type="entry name" value="PAP_assoc"/>
    <property type="match status" value="2"/>
</dbReference>
<feature type="domain" description="CCHC-type" evidence="8">
    <location>
        <begin position="1130"/>
        <end position="1144"/>
    </location>
</feature>
<feature type="compositionally biased region" description="Low complexity" evidence="7">
    <location>
        <begin position="454"/>
        <end position="485"/>
    </location>
</feature>
<dbReference type="PROSITE" id="PS00028">
    <property type="entry name" value="ZINC_FINGER_C2H2_1"/>
    <property type="match status" value="1"/>
</dbReference>
<feature type="compositionally biased region" description="Acidic residues" evidence="7">
    <location>
        <begin position="652"/>
        <end position="662"/>
    </location>
</feature>
<name>A0A7M7M5B9_VARDE</name>
<dbReference type="SMART" id="SM00343">
    <property type="entry name" value="ZnF_C2HC"/>
    <property type="match status" value="3"/>
</dbReference>
<dbReference type="GO" id="GO:0008270">
    <property type="term" value="F:zinc ion binding"/>
    <property type="evidence" value="ECO:0007669"/>
    <property type="project" value="UniProtKB-KW"/>
</dbReference>
<feature type="domain" description="CCHC-type" evidence="8">
    <location>
        <begin position="1162"/>
        <end position="1175"/>
    </location>
</feature>
<feature type="compositionally biased region" description="Polar residues" evidence="7">
    <location>
        <begin position="1596"/>
        <end position="1606"/>
    </location>
</feature>
<accession>A0A7M7M5B9</accession>
<feature type="region of interest" description="Disordered" evidence="7">
    <location>
        <begin position="1414"/>
        <end position="1444"/>
    </location>
</feature>
<evidence type="ECO:0000256" key="5">
    <source>
        <dbReference type="ARBA" id="ARBA00022842"/>
    </source>
</evidence>
<feature type="compositionally biased region" description="Basic and acidic residues" evidence="7">
    <location>
        <begin position="139"/>
        <end position="153"/>
    </location>
</feature>
<feature type="compositionally biased region" description="Basic and acidic residues" evidence="7">
    <location>
        <begin position="1214"/>
        <end position="1225"/>
    </location>
</feature>
<sequence length="1612" mass="178895">MQNQISYYIGGERRQLCCSIYGRPKLNIRHGDFGRFIACIMDSPGRHHDKGHRPYHNSPRGLQSMRTPERGPRIGLQGTGSQNSYDIFGLHGGGSRPVSGPYSPHTRHQPSQGPHGSIGPVDHSPGPSKRSIRPPPQRDSFRDHQHRTRDETDALLNEHRIVNLDRPSPMFPNAKWFCRLCHQHFNQVNTGVEHTSTSIHKKKKAALDLRKVVLALPRKPEPRHATALDTELRRVFGKYRMTAENLDKRRELVAELDKYLTESMQNSRLQNIVDKRWLKLKLNLQGSSLNGMGLATSDVNVDLHLPKAAPTDVQAKVFFEILHLLERWSSLQKVEPHFNQKVPKIKGVHCATNLALELGLGGTPALKTNRLLSDYASLDERVLPLAVCLRYWASKCRLDDPMFGTLPPHSFPIMTIYYLQQCSPPVLPCIHDALVTASAAAAAVSKAATAAAVTANNNSSSSNSNSNNNSSSNSNSNNTSSTTSTQNPVPIPSVPVFTEADGSGGVSSDQGEEDENDYVTPTKLADWKSENTASLAELWVGMLRFYSAEFKMRKVCVSLLTRKKVLLTARRWPSRYIGIEDPFCRKKSLSRSMINDQIMTYFLMCLRSSALYFNVPRTSSLATVYDPVSTLNIGIVEDPDGDDIEDGLAADEEADEDDDDQEKDNAGQESAASTSGSGAATVDVEDKDSKEGAPLENLAGWDQQLPQSIIESIANCDRLNYCMESVNTLTGGMTLPKACIVCRQPGHRGDTCTETQLPRPMNASPKAFEDADGLHTALCKYIHVNFRPAVSELELEKRVETVKAIEEFIQKTIPESYLTLFGSSRNGFSLEKADLDICLKYRGKEGIDEQMDVRDIIFRVATILDNHPQISDVQPIASAKVPIVKFHHDAFGVDGDISLYNVLAEHNTAMLHAYSCIDERVVPLGAALKQLVKLCDMGDASRGSLSSYAYVIMLIHYLQQEGIVPVLQKLPPIGHPKGKPLPTRMVDGWNAYYFDDMERLDEVWPSRGQNKKAIGQLWLGLIDYYSTKFKFDLNVVCIRQMEPLSRLEKMWTSKEINIEDPFELDHNLGTGVSSKMSKYIQSALITSRNWFLTSPGRPLSTTEGDLVDLYRHFMNPRELTVGRPPKDRGCKRCGKIGHWIKDCPIKANGESNGERRPDRRMCHHCGEIGHLIKDCGKRLQQIRQQRNAILPPLSMRNQHDMPRYSVPRSVDIRNEERHMHRESGSPERLAPGRRHHYHQQQAPPTPYAHDSAITAVAAAAGVTRISPRCLTTTTTVDGQGFDTVSSPARPPSLLSALSSTTSTTSVMSGIVSDGLSVGSRSGDEEYVPDESMRRLLHNLELSFQAVSQAQKASSQKDSGYMPGLFGVSRSPTIESTCLGGSLGSGLLSPYGSLPYHSVDSNMGNSSYAMMQRQTPGYGTHIQGGGSTQSQHQQHSHAQPQSYQQHQPNSLYDFFHNQSSAMPQQTVGPATHSISSVPSPHSMYENVPPQNASPSHHYTQQQEQKQPQLQQQQNRYPTSPPGIDQRWGGYYMGMAGDSVWSPPVCGPPTPSTHHVTSPPPGFVNGRDTPHFEDVLNQQQQYLAHLNLDRPTAALWPSGQSAWGTSDSYYDDHS</sequence>
<feature type="region of interest" description="Disordered" evidence="7">
    <location>
        <begin position="652"/>
        <end position="699"/>
    </location>
</feature>
<feature type="region of interest" description="Disordered" evidence="7">
    <location>
        <begin position="48"/>
        <end position="153"/>
    </location>
</feature>
<keyword evidence="5" id="KW-0460">Magnesium</keyword>
<dbReference type="OrthoDB" id="407432at2759"/>
<dbReference type="InterPro" id="IPR001878">
    <property type="entry name" value="Znf_CCHC"/>
</dbReference>
<keyword evidence="6" id="KW-0862">Zinc</keyword>
<feature type="region of interest" description="Disordered" evidence="7">
    <location>
        <begin position="1593"/>
        <end position="1612"/>
    </location>
</feature>
<dbReference type="GO" id="GO:1990817">
    <property type="term" value="F:poly(A) RNA polymerase activity"/>
    <property type="evidence" value="ECO:0007669"/>
    <property type="project" value="UniProtKB-ARBA"/>
</dbReference>
<dbReference type="Gene3D" id="1.10.1410.10">
    <property type="match status" value="3"/>
</dbReference>
<dbReference type="GO" id="GO:0003676">
    <property type="term" value="F:nucleic acid binding"/>
    <property type="evidence" value="ECO:0007669"/>
    <property type="project" value="InterPro"/>
</dbReference>
<dbReference type="RefSeq" id="XP_022650337.1">
    <property type="nucleotide sequence ID" value="XM_022794602.1"/>
</dbReference>
<protein>
    <recommendedName>
        <fullName evidence="8">CCHC-type domain-containing protein</fullName>
    </recommendedName>
</protein>
<evidence type="ECO:0000256" key="4">
    <source>
        <dbReference type="ARBA" id="ARBA00022723"/>
    </source>
</evidence>
<dbReference type="SUPFAM" id="SSF81631">
    <property type="entry name" value="PAP/OAS1 substrate-binding domain"/>
    <property type="match status" value="2"/>
</dbReference>
<dbReference type="InterPro" id="IPR036875">
    <property type="entry name" value="Znf_CCHC_sf"/>
</dbReference>